<feature type="region of interest" description="Disordered" evidence="1">
    <location>
        <begin position="1"/>
        <end position="37"/>
    </location>
</feature>
<dbReference type="EMBL" id="JBFXLU010000144">
    <property type="protein sequence ID" value="KAL2838529.1"/>
    <property type="molecule type" value="Genomic_DNA"/>
</dbReference>
<accession>A0ABR4JG43</accession>
<dbReference type="PANTHER" id="PTHR21310:SF37">
    <property type="entry name" value="AMINOGLYCOSIDE PHOSPHOTRANSFERASE DOMAIN-CONTAINING PROTEIN"/>
    <property type="match status" value="1"/>
</dbReference>
<keyword evidence="3" id="KW-1185">Reference proteome</keyword>
<dbReference type="Proteomes" id="UP001610446">
    <property type="component" value="Unassembled WGS sequence"/>
</dbReference>
<gene>
    <name evidence="2" type="ORF">BJY01DRAFT_258009</name>
</gene>
<dbReference type="SUPFAM" id="SSF56112">
    <property type="entry name" value="Protein kinase-like (PK-like)"/>
    <property type="match status" value="1"/>
</dbReference>
<feature type="compositionally biased region" description="Polar residues" evidence="1">
    <location>
        <begin position="10"/>
        <end position="29"/>
    </location>
</feature>
<evidence type="ECO:0008006" key="4">
    <source>
        <dbReference type="Google" id="ProtNLM"/>
    </source>
</evidence>
<evidence type="ECO:0000313" key="2">
    <source>
        <dbReference type="EMBL" id="KAL2838529.1"/>
    </source>
</evidence>
<sequence>MEVNHAVVTTGENTPSDNPPTEASRNDPTNDPPPLKPHKALLRGFITLSDAEEEEEDMRPRLIYAQQRGEFYEELKARSSEIQSVVASHCGLTNPDLVHLSPMYNEKRIFWQHGSFNVCIPVTIEQSEKSQSLSSKMAFRVPLPYKVGEHHYPGNCEEKLRSEAATYIWINKNCPEVPTATLRGFGVPGGTSFFEPRSRTLWQRCKWSVWRLLQSLYGRTGFCDYIPQTRTIFTGHGYMLIDWIDNKDEQVLSNVFRTPHTDDQTQNLYQSMAKIIVSLARIPQPRIGSWTISDDGRLSLSNRPLLCHFQQLENLNIASGVARGTTYTSADTFCLDLLDGHDNRLRYQANAAFDENDARNQAVDLVFMRSTLSQFTDRSLRDGPFVMNLTDMHISNIFVDKDWNIKHIIDLEWACSLPLEHALIPEWLTDKGVDQLVDLEYEKFEKHYRLLTAAVRQQEAGAPIHYNGSTYSLAATMDRGFDDCHYWYLMALQTPKGLFNVSRSHLQPLYDKVPGDSLCAAVSPLWTPGMSSFVNMKLKDYADYIQQVREIFNSPQSGKIYMR</sequence>
<reference evidence="2 3" key="1">
    <citation type="submission" date="2024-07" db="EMBL/GenBank/DDBJ databases">
        <title>Section-level genome sequencing and comparative genomics of Aspergillus sections Usti and Cavernicolus.</title>
        <authorList>
            <consortium name="Lawrence Berkeley National Laboratory"/>
            <person name="Nybo J.L."/>
            <person name="Vesth T.C."/>
            <person name="Theobald S."/>
            <person name="Frisvad J.C."/>
            <person name="Larsen T.O."/>
            <person name="Kjaerboelling I."/>
            <person name="Rothschild-Mancinelli K."/>
            <person name="Lyhne E.K."/>
            <person name="Kogle M.E."/>
            <person name="Barry K."/>
            <person name="Clum A."/>
            <person name="Na H."/>
            <person name="Ledsgaard L."/>
            <person name="Lin J."/>
            <person name="Lipzen A."/>
            <person name="Kuo A."/>
            <person name="Riley R."/>
            <person name="Mondo S."/>
            <person name="Labutti K."/>
            <person name="Haridas S."/>
            <person name="Pangalinan J."/>
            <person name="Salamov A.A."/>
            <person name="Simmons B.A."/>
            <person name="Magnuson J.K."/>
            <person name="Chen J."/>
            <person name="Drula E."/>
            <person name="Henrissat B."/>
            <person name="Wiebenga A."/>
            <person name="Lubbers R.J."/>
            <person name="Gomes A.C."/>
            <person name="Makela M.R."/>
            <person name="Stajich J."/>
            <person name="Grigoriev I.V."/>
            <person name="Mortensen U.H."/>
            <person name="De Vries R.P."/>
            <person name="Baker S.E."/>
            <person name="Andersen M.R."/>
        </authorList>
    </citation>
    <scope>NUCLEOTIDE SEQUENCE [LARGE SCALE GENOMIC DNA]</scope>
    <source>
        <strain evidence="2 3">CBS 123904</strain>
    </source>
</reference>
<evidence type="ECO:0000256" key="1">
    <source>
        <dbReference type="SAM" id="MobiDB-lite"/>
    </source>
</evidence>
<dbReference type="InterPro" id="IPR011009">
    <property type="entry name" value="Kinase-like_dom_sf"/>
</dbReference>
<proteinExistence type="predicted"/>
<dbReference type="PANTHER" id="PTHR21310">
    <property type="entry name" value="AMINOGLYCOSIDE PHOSPHOTRANSFERASE-RELATED-RELATED"/>
    <property type="match status" value="1"/>
</dbReference>
<name>A0ABR4JG43_9EURO</name>
<organism evidence="2 3">
    <name type="scientific">Aspergillus pseudoustus</name>
    <dbReference type="NCBI Taxonomy" id="1810923"/>
    <lineage>
        <taxon>Eukaryota</taxon>
        <taxon>Fungi</taxon>
        <taxon>Dikarya</taxon>
        <taxon>Ascomycota</taxon>
        <taxon>Pezizomycotina</taxon>
        <taxon>Eurotiomycetes</taxon>
        <taxon>Eurotiomycetidae</taxon>
        <taxon>Eurotiales</taxon>
        <taxon>Aspergillaceae</taxon>
        <taxon>Aspergillus</taxon>
        <taxon>Aspergillus subgen. Nidulantes</taxon>
    </lineage>
</organism>
<protein>
    <recommendedName>
        <fullName evidence="4">Aminoglycoside phosphotransferase domain-containing protein</fullName>
    </recommendedName>
</protein>
<dbReference type="InterPro" id="IPR051678">
    <property type="entry name" value="AGP_Transferase"/>
</dbReference>
<comment type="caution">
    <text evidence="2">The sequence shown here is derived from an EMBL/GenBank/DDBJ whole genome shotgun (WGS) entry which is preliminary data.</text>
</comment>
<evidence type="ECO:0000313" key="3">
    <source>
        <dbReference type="Proteomes" id="UP001610446"/>
    </source>
</evidence>